<feature type="transmembrane region" description="Helical" evidence="5">
    <location>
        <begin position="158"/>
        <end position="183"/>
    </location>
</feature>
<feature type="transmembrane region" description="Helical" evidence="5">
    <location>
        <begin position="234"/>
        <end position="252"/>
    </location>
</feature>
<evidence type="ECO:0000259" key="6">
    <source>
        <dbReference type="Pfam" id="PF04932"/>
    </source>
</evidence>
<evidence type="ECO:0000256" key="1">
    <source>
        <dbReference type="ARBA" id="ARBA00004141"/>
    </source>
</evidence>
<protein>
    <submittedName>
        <fullName evidence="7">Lipid A core-O-antigen ligase-like enyme</fullName>
    </submittedName>
</protein>
<dbReference type="KEGG" id="kse:Ksed_26080"/>
<dbReference type="Proteomes" id="UP000006666">
    <property type="component" value="Chromosome"/>
</dbReference>
<dbReference type="PANTHER" id="PTHR37422:SF13">
    <property type="entry name" value="LIPOPOLYSACCHARIDE BIOSYNTHESIS PROTEIN PA4999-RELATED"/>
    <property type="match status" value="1"/>
</dbReference>
<dbReference type="InterPro" id="IPR051533">
    <property type="entry name" value="WaaL-like"/>
</dbReference>
<dbReference type="HOGENOM" id="CLU_418441_0_0_11"/>
<feature type="transmembrane region" description="Helical" evidence="5">
    <location>
        <begin position="418"/>
        <end position="441"/>
    </location>
</feature>
<feature type="transmembrane region" description="Helical" evidence="5">
    <location>
        <begin position="189"/>
        <end position="222"/>
    </location>
</feature>
<dbReference type="GO" id="GO:0016874">
    <property type="term" value="F:ligase activity"/>
    <property type="evidence" value="ECO:0007669"/>
    <property type="project" value="UniProtKB-KW"/>
</dbReference>
<sequence>MDAPDRRRVAAALRGLGVVVLLAVLPLVSTPETLDIREPVRRVAIAGVLVCAAGAWWADRRGPQLPRAVWWAMGVVALAAVGSTWASANSWLSVVGRYPRDEGLLMIVAYLAMLPAGAVLFATAAGRRLAVWTATLSGWVLVWMGLRDVLNGQTHRVVTALGNASTVGIWGLLLAAWLGWVAWRERSRVALAGAFAGAGLLVLGASRGALVGVLVAAVLSLVLVARTEGVRRVLVPAGLMVAGVVVVLALPMTRDRIFLEEAGAGTNITVRLMMWRHTLALVAEEPVLGLGPSRWVGETSAGYGPTWQAEASPGVRLDGVHNVVLQVTAALGVLGLLAVTGLAVVVGMALLRAALGAVAPVRRGHDRVALASWRSGRATRRERAQGRDAFASWPAAALAVGVGTAVALMFAYTEPVFVVPGAAVVGGGLAVAHGAGGAAVPRRRPARPRAPEVLPAALTAVATVSLVATTLVWDGYRDARTAVASGPAAAGPRLQQAERMAPWDPNIPVRAAGAMTTLAADKGAWHRSWGNELAPQDDALTRACPRIAPDQQCLAWQARAALQAGDPGRGGLLIQQAVSMGPDDHLSRVVQQEVLLAQGDPPQAVAAATDHVERNPHLHTAWRMLAHAQQADGDLAAAQQSAARADRELADFQAG</sequence>
<feature type="domain" description="O-antigen ligase-related" evidence="6">
    <location>
        <begin position="193"/>
        <end position="338"/>
    </location>
</feature>
<evidence type="ECO:0000313" key="7">
    <source>
        <dbReference type="EMBL" id="ACV07563.1"/>
    </source>
</evidence>
<feature type="transmembrane region" description="Helical" evidence="5">
    <location>
        <begin position="329"/>
        <end position="355"/>
    </location>
</feature>
<dbReference type="InterPro" id="IPR007016">
    <property type="entry name" value="O-antigen_ligase-rel_domated"/>
</dbReference>
<dbReference type="EMBL" id="CP001686">
    <property type="protein sequence ID" value="ACV07563.1"/>
    <property type="molecule type" value="Genomic_DNA"/>
</dbReference>
<feature type="transmembrane region" description="Helical" evidence="5">
    <location>
        <begin position="104"/>
        <end position="123"/>
    </location>
</feature>
<feature type="transmembrane region" description="Helical" evidence="5">
    <location>
        <begin position="453"/>
        <end position="473"/>
    </location>
</feature>
<feature type="transmembrane region" description="Helical" evidence="5">
    <location>
        <begin position="129"/>
        <end position="146"/>
    </location>
</feature>
<keyword evidence="8" id="KW-1185">Reference proteome</keyword>
<accession>C7NGP1</accession>
<dbReference type="Pfam" id="PF04932">
    <property type="entry name" value="Wzy_C"/>
    <property type="match status" value="1"/>
</dbReference>
<evidence type="ECO:0000256" key="2">
    <source>
        <dbReference type="ARBA" id="ARBA00022692"/>
    </source>
</evidence>
<dbReference type="RefSeq" id="WP_015780484.1">
    <property type="nucleotide sequence ID" value="NC_013169.1"/>
</dbReference>
<evidence type="ECO:0000313" key="8">
    <source>
        <dbReference type="Proteomes" id="UP000006666"/>
    </source>
</evidence>
<evidence type="ECO:0000256" key="3">
    <source>
        <dbReference type="ARBA" id="ARBA00022989"/>
    </source>
</evidence>
<dbReference type="GO" id="GO:0016020">
    <property type="term" value="C:membrane"/>
    <property type="evidence" value="ECO:0007669"/>
    <property type="project" value="UniProtKB-SubCell"/>
</dbReference>
<keyword evidence="2 5" id="KW-0812">Transmembrane</keyword>
<feature type="transmembrane region" description="Helical" evidence="5">
    <location>
        <begin position="70"/>
        <end position="92"/>
    </location>
</feature>
<evidence type="ECO:0000256" key="5">
    <source>
        <dbReference type="SAM" id="Phobius"/>
    </source>
</evidence>
<dbReference type="PANTHER" id="PTHR37422">
    <property type="entry name" value="TEICHURONIC ACID BIOSYNTHESIS PROTEIN TUAE"/>
    <property type="match status" value="1"/>
</dbReference>
<name>C7NGP1_KYTSD</name>
<gene>
    <name evidence="7" type="ordered locus">Ksed_26080</name>
</gene>
<keyword evidence="4 5" id="KW-0472">Membrane</keyword>
<dbReference type="AlphaFoldDB" id="C7NGP1"/>
<proteinExistence type="predicted"/>
<comment type="subcellular location">
    <subcellularLocation>
        <location evidence="1">Membrane</location>
        <topology evidence="1">Multi-pass membrane protein</topology>
    </subcellularLocation>
</comment>
<feature type="transmembrane region" description="Helical" evidence="5">
    <location>
        <begin position="12"/>
        <end position="28"/>
    </location>
</feature>
<feature type="transmembrane region" description="Helical" evidence="5">
    <location>
        <begin position="40"/>
        <end position="58"/>
    </location>
</feature>
<dbReference type="STRING" id="478801.Ksed_26080"/>
<keyword evidence="3 5" id="KW-1133">Transmembrane helix</keyword>
<reference evidence="7 8" key="1">
    <citation type="journal article" date="2009" name="Stand. Genomic Sci.">
        <title>Complete genome sequence of Kytococcus sedentarius type strain (541).</title>
        <authorList>
            <person name="Sims D."/>
            <person name="Brettin T."/>
            <person name="Detter J.C."/>
            <person name="Han C."/>
            <person name="Lapidus A."/>
            <person name="Copeland A."/>
            <person name="Glavina Del Rio T."/>
            <person name="Nolan M."/>
            <person name="Chen F."/>
            <person name="Lucas S."/>
            <person name="Tice H."/>
            <person name="Cheng J.F."/>
            <person name="Bruce D."/>
            <person name="Goodwin L."/>
            <person name="Pitluck S."/>
            <person name="Ovchinnikova G."/>
            <person name="Pati A."/>
            <person name="Ivanova N."/>
            <person name="Mavrommatis K."/>
            <person name="Chen A."/>
            <person name="Palaniappan K."/>
            <person name="D'haeseleer P."/>
            <person name="Chain P."/>
            <person name="Bristow J."/>
            <person name="Eisen J.A."/>
            <person name="Markowitz V."/>
            <person name="Hugenholtz P."/>
            <person name="Schneider S."/>
            <person name="Goker M."/>
            <person name="Pukall R."/>
            <person name="Kyrpides N.C."/>
            <person name="Klenk H.P."/>
        </authorList>
    </citation>
    <scope>NUCLEOTIDE SEQUENCE [LARGE SCALE GENOMIC DNA]</scope>
    <source>
        <strain evidence="8">ATCC 14392 / DSM 20547 / JCM 11482 / CCUG 33030 / NBRC 15357 / NCTC 11040 / CCM 314 / 541</strain>
    </source>
</reference>
<dbReference type="SUPFAM" id="SSF48452">
    <property type="entry name" value="TPR-like"/>
    <property type="match status" value="1"/>
</dbReference>
<dbReference type="eggNOG" id="COG3307">
    <property type="taxonomic scope" value="Bacteria"/>
</dbReference>
<dbReference type="Gene3D" id="1.25.40.10">
    <property type="entry name" value="Tetratricopeptide repeat domain"/>
    <property type="match status" value="1"/>
</dbReference>
<evidence type="ECO:0000256" key="4">
    <source>
        <dbReference type="ARBA" id="ARBA00023136"/>
    </source>
</evidence>
<feature type="transmembrane region" description="Helical" evidence="5">
    <location>
        <begin position="390"/>
        <end position="412"/>
    </location>
</feature>
<dbReference type="InterPro" id="IPR011990">
    <property type="entry name" value="TPR-like_helical_dom_sf"/>
</dbReference>
<organism evidence="7 8">
    <name type="scientific">Kytococcus sedentarius (strain ATCC 14392 / DSM 20547 / JCM 11482 / CCUG 33030 / NBRC 15357 / NCTC 11040 / CCM 314 / 541)</name>
    <name type="common">Micrococcus sedentarius</name>
    <dbReference type="NCBI Taxonomy" id="478801"/>
    <lineage>
        <taxon>Bacteria</taxon>
        <taxon>Bacillati</taxon>
        <taxon>Actinomycetota</taxon>
        <taxon>Actinomycetes</taxon>
        <taxon>Micrococcales</taxon>
        <taxon>Kytococcaceae</taxon>
        <taxon>Kytococcus</taxon>
    </lineage>
</organism>